<evidence type="ECO:0000313" key="6">
    <source>
        <dbReference type="EMBL" id="QHE61706.1"/>
    </source>
</evidence>
<feature type="transmembrane region" description="Helical" evidence="5">
    <location>
        <begin position="236"/>
        <end position="257"/>
    </location>
</feature>
<accession>A0A6I6USU8</accession>
<evidence type="ECO:0000313" key="7">
    <source>
        <dbReference type="Proteomes" id="UP000465062"/>
    </source>
</evidence>
<keyword evidence="2 5" id="KW-0812">Transmembrane</keyword>
<feature type="transmembrane region" description="Helical" evidence="5">
    <location>
        <begin position="113"/>
        <end position="134"/>
    </location>
</feature>
<evidence type="ECO:0000256" key="1">
    <source>
        <dbReference type="ARBA" id="ARBA00004141"/>
    </source>
</evidence>
<dbReference type="PANTHER" id="PTHR33514">
    <property type="entry name" value="PROTEIN ABCI12, CHLOROPLASTIC"/>
    <property type="match status" value="1"/>
</dbReference>
<dbReference type="CDD" id="cd16914">
    <property type="entry name" value="EcfT"/>
    <property type="match status" value="1"/>
</dbReference>
<evidence type="ECO:0000256" key="3">
    <source>
        <dbReference type="ARBA" id="ARBA00022989"/>
    </source>
</evidence>
<name>A0A6I6USU8_9BACI</name>
<evidence type="ECO:0000256" key="5">
    <source>
        <dbReference type="SAM" id="Phobius"/>
    </source>
</evidence>
<dbReference type="GO" id="GO:0005886">
    <property type="term" value="C:plasma membrane"/>
    <property type="evidence" value="ECO:0007669"/>
    <property type="project" value="UniProtKB-ARBA"/>
</dbReference>
<dbReference type="EMBL" id="CP047394">
    <property type="protein sequence ID" value="QHE61706.1"/>
    <property type="molecule type" value="Genomic_DNA"/>
</dbReference>
<feature type="transmembrane region" description="Helical" evidence="5">
    <location>
        <begin position="60"/>
        <end position="83"/>
    </location>
</feature>
<keyword evidence="3 5" id="KW-1133">Transmembrane helix</keyword>
<protein>
    <submittedName>
        <fullName evidence="6">Energy-coupling factor transporter transmembrane protein EcfT</fullName>
    </submittedName>
</protein>
<gene>
    <name evidence="6" type="ORF">FHE72_12280</name>
</gene>
<dbReference type="RefSeq" id="WP_159362073.1">
    <property type="nucleotide sequence ID" value="NZ_CP047394.1"/>
</dbReference>
<dbReference type="Pfam" id="PF02361">
    <property type="entry name" value="CbiQ"/>
    <property type="match status" value="1"/>
</dbReference>
<keyword evidence="4 5" id="KW-0472">Membrane</keyword>
<dbReference type="KEGG" id="bvq:FHE72_12280"/>
<proteinExistence type="predicted"/>
<feature type="transmembrane region" description="Helical" evidence="5">
    <location>
        <begin position="21"/>
        <end position="54"/>
    </location>
</feature>
<comment type="subcellular location">
    <subcellularLocation>
        <location evidence="1">Membrane</location>
        <topology evidence="1">Multi-pass membrane protein</topology>
    </subcellularLocation>
</comment>
<evidence type="ECO:0000256" key="4">
    <source>
        <dbReference type="ARBA" id="ARBA00023136"/>
    </source>
</evidence>
<organism evidence="6 7">
    <name type="scientific">Rossellomorea vietnamensis</name>
    <dbReference type="NCBI Taxonomy" id="218284"/>
    <lineage>
        <taxon>Bacteria</taxon>
        <taxon>Bacillati</taxon>
        <taxon>Bacillota</taxon>
        <taxon>Bacilli</taxon>
        <taxon>Bacillales</taxon>
        <taxon>Bacillaceae</taxon>
        <taxon>Rossellomorea</taxon>
    </lineage>
</organism>
<dbReference type="PANTHER" id="PTHR33514:SF1">
    <property type="entry name" value="ABC TRANSPORTER PERMEASE"/>
    <property type="match status" value="1"/>
</dbReference>
<sequence length="267" mass="31219">MNMELVHKHTWLHRINPSMKLIVMIALFLFLLFVHYLNWLVYMTLFAFLLLWSFSGYSKRVVTLMAIPFFLVFLSTASSMIMFGKGETTWFTWGIIHVTEESFYRGFHIGLRAFLFAVLGLMFALTTRPVLLFYSLMQQLCLKPKYAYSFMAGIRLIPIMMEEFITIRNALKVRGTRERTGYTKLFHTIQSYSIPLLAQSIRRAHRIAVAMDTKGFDGERERTYFYKVGFSKFDSYFMGSIILMVSVSYILSIYLPLFPTGDVRYGN</sequence>
<evidence type="ECO:0000256" key="2">
    <source>
        <dbReference type="ARBA" id="ARBA00022692"/>
    </source>
</evidence>
<dbReference type="InterPro" id="IPR003339">
    <property type="entry name" value="ABC/ECF_trnsptr_transmembrane"/>
</dbReference>
<dbReference type="Proteomes" id="UP000465062">
    <property type="component" value="Chromosome"/>
</dbReference>
<dbReference type="AlphaFoldDB" id="A0A6I6USU8"/>
<reference evidence="6 7" key="1">
    <citation type="submission" date="2019-06" db="EMBL/GenBank/DDBJ databases">
        <title>An operon consisting of a P-type ATPase gene and a transcriptional regular gene given the different cadmium resistance in Bacillus vietamensis 151-6 and Bacillus marisflavi 151-25.</title>
        <authorList>
            <person name="Yu X."/>
        </authorList>
    </citation>
    <scope>NUCLEOTIDE SEQUENCE [LARGE SCALE GENOMIC DNA]</scope>
    <source>
        <strain evidence="6 7">151-6</strain>
    </source>
</reference>